<dbReference type="PANTHER" id="PTHR39084:SF1">
    <property type="entry name" value="DUF4010 DOMAIN-CONTAINING PROTEIN"/>
    <property type="match status" value="1"/>
</dbReference>
<feature type="domain" description="DUF4010" evidence="3">
    <location>
        <begin position="186"/>
        <end position="394"/>
    </location>
</feature>
<feature type="transmembrane region" description="Helical" evidence="1">
    <location>
        <begin position="371"/>
        <end position="393"/>
    </location>
</feature>
<feature type="transmembrane region" description="Helical" evidence="1">
    <location>
        <begin position="337"/>
        <end position="359"/>
    </location>
</feature>
<feature type="transmembrane region" description="Helical" evidence="1">
    <location>
        <begin position="240"/>
        <end position="263"/>
    </location>
</feature>
<dbReference type="EMBL" id="APND01000001">
    <property type="protein sequence ID" value="MES1928393.1"/>
    <property type="molecule type" value="Genomic_DNA"/>
</dbReference>
<proteinExistence type="predicted"/>
<name>A0ABV2AXM0_9GAMM</name>
<feature type="transmembrane region" description="Helical" evidence="1">
    <location>
        <begin position="41"/>
        <end position="60"/>
    </location>
</feature>
<comment type="caution">
    <text evidence="4">The sequence shown here is derived from an EMBL/GenBank/DDBJ whole genome shotgun (WGS) entry which is preliminary data.</text>
</comment>
<feature type="transmembrane region" description="Helical" evidence="1">
    <location>
        <begin position="400"/>
        <end position="420"/>
    </location>
</feature>
<evidence type="ECO:0000259" key="3">
    <source>
        <dbReference type="Pfam" id="PF13194"/>
    </source>
</evidence>
<organism evidence="4 5">
    <name type="scientific">Salinisphaera dokdonensis CL-ES53</name>
    <dbReference type="NCBI Taxonomy" id="1304272"/>
    <lineage>
        <taxon>Bacteria</taxon>
        <taxon>Pseudomonadati</taxon>
        <taxon>Pseudomonadota</taxon>
        <taxon>Gammaproteobacteria</taxon>
        <taxon>Salinisphaerales</taxon>
        <taxon>Salinisphaeraceae</taxon>
        <taxon>Salinisphaera</taxon>
    </lineage>
</organism>
<dbReference type="Proteomes" id="UP001460888">
    <property type="component" value="Unassembled WGS sequence"/>
</dbReference>
<accession>A0ABV2AXM0</accession>
<dbReference type="PANTHER" id="PTHR39084">
    <property type="entry name" value="MEMBRANE PROTEIN-RELATED"/>
    <property type="match status" value="1"/>
</dbReference>
<dbReference type="RefSeq" id="WP_353109442.1">
    <property type="nucleotide sequence ID" value="NZ_APND01000001.1"/>
</dbReference>
<feature type="transmembrane region" description="Helical" evidence="1">
    <location>
        <begin position="208"/>
        <end position="228"/>
    </location>
</feature>
<feature type="transmembrane region" description="Helical" evidence="1">
    <location>
        <begin position="181"/>
        <end position="201"/>
    </location>
</feature>
<dbReference type="InterPro" id="IPR049177">
    <property type="entry name" value="MgtC_SapB_SrpB_YhiD_N"/>
</dbReference>
<feature type="domain" description="MgtC/SapB/SrpB/YhiD N-terminal" evidence="2">
    <location>
        <begin position="14"/>
        <end position="138"/>
    </location>
</feature>
<dbReference type="Pfam" id="PF13194">
    <property type="entry name" value="DUF4010"/>
    <property type="match status" value="1"/>
</dbReference>
<feature type="transmembrane region" description="Helical" evidence="1">
    <location>
        <begin position="313"/>
        <end position="330"/>
    </location>
</feature>
<sequence length="427" mass="44320">MDTDSTLILFRNVAVALAIGLLIGLERGWQKRDAVSGQRVAGLRTFAIIGVTGGVTGQLSLTVGPLVLGLGLIAMASILIAAHIVSSRESDDYGITSEMAAMATFALAALATTGEPALAAAAAVVVATLLGLKPELHRWIERLDRDELIAALKLLMISVLVLPLMPDRGLGPWDALNPYRLWMLVVLVAAISFAGHFAVRVLGQTRGILTTGVFGGLASSTALTINFARLSRRTRGLDDLLAVGIVLSLAMGMVRMLIVAAAANPALARAAWIGLATLMAVALIAAALLRWRIDTSGLRAPRRHGPPFRLKETLRFAVLLIGITLAANAAHETIGSAGVFVVAAVAAMGDLTAVTLSIAQLASDGVDTETAAQALVVAAISSVLFKSVLAFCLGGRRLGLFVAASASSMALAGGGLWWLMHLGLLSH</sequence>
<keyword evidence="1" id="KW-1133">Transmembrane helix</keyword>
<dbReference type="Pfam" id="PF02308">
    <property type="entry name" value="MgtC"/>
    <property type="match status" value="1"/>
</dbReference>
<evidence type="ECO:0000259" key="2">
    <source>
        <dbReference type="Pfam" id="PF02308"/>
    </source>
</evidence>
<feature type="transmembrane region" description="Helical" evidence="1">
    <location>
        <begin position="270"/>
        <end position="293"/>
    </location>
</feature>
<reference evidence="4 5" key="1">
    <citation type="submission" date="2013-03" db="EMBL/GenBank/DDBJ databases">
        <title>Salinisphaera dokdonensis CL-ES53 Genome Sequencing.</title>
        <authorList>
            <person name="Li C."/>
            <person name="Lai Q."/>
            <person name="Shao Z."/>
        </authorList>
    </citation>
    <scope>NUCLEOTIDE SEQUENCE [LARGE SCALE GENOMIC DNA]</scope>
    <source>
        <strain evidence="4 5">CL-ES53</strain>
    </source>
</reference>
<keyword evidence="1" id="KW-0812">Transmembrane</keyword>
<dbReference type="InterPro" id="IPR025105">
    <property type="entry name" value="DUF4010"/>
</dbReference>
<evidence type="ECO:0000313" key="5">
    <source>
        <dbReference type="Proteomes" id="UP001460888"/>
    </source>
</evidence>
<protein>
    <recommendedName>
        <fullName evidence="6">DUF4010 domain-containing protein</fullName>
    </recommendedName>
</protein>
<gene>
    <name evidence="4" type="ORF">SADO_04020</name>
</gene>
<keyword evidence="1" id="KW-0472">Membrane</keyword>
<evidence type="ECO:0000256" key="1">
    <source>
        <dbReference type="SAM" id="Phobius"/>
    </source>
</evidence>
<evidence type="ECO:0008006" key="6">
    <source>
        <dbReference type="Google" id="ProtNLM"/>
    </source>
</evidence>
<keyword evidence="5" id="KW-1185">Reference proteome</keyword>
<feature type="transmembrane region" description="Helical" evidence="1">
    <location>
        <begin position="6"/>
        <end position="29"/>
    </location>
</feature>
<feature type="transmembrane region" description="Helical" evidence="1">
    <location>
        <begin position="148"/>
        <end position="166"/>
    </location>
</feature>
<evidence type="ECO:0000313" key="4">
    <source>
        <dbReference type="EMBL" id="MES1928393.1"/>
    </source>
</evidence>
<feature type="transmembrane region" description="Helical" evidence="1">
    <location>
        <begin position="66"/>
        <end position="86"/>
    </location>
</feature>